<dbReference type="AlphaFoldDB" id="A0A345HM95"/>
<proteinExistence type="predicted"/>
<dbReference type="Proteomes" id="UP000253868">
    <property type="component" value="Chromosome"/>
</dbReference>
<dbReference type="EMBL" id="CP031194">
    <property type="protein sequence ID" value="AXG77819.1"/>
    <property type="molecule type" value="Genomic_DNA"/>
</dbReference>
<feature type="region of interest" description="Disordered" evidence="1">
    <location>
        <begin position="119"/>
        <end position="159"/>
    </location>
</feature>
<protein>
    <submittedName>
        <fullName evidence="2">Uncharacterized protein</fullName>
    </submittedName>
</protein>
<sequence length="159" mass="16791">MRELASANTVSDCAASTLCLYSQTSFNHTAANSKITSRSTNSCFLVHGVFNANFTTRSYVNNLSVTAHLWSYESTGWTKIKNYPSGGFSSDIGINTGLYPTNGVMCMGSAHPSNFRPVASGTGAPPHVRGRAGGREVQPAVTASPRVAATLPSTQPAWT</sequence>
<dbReference type="OrthoDB" id="4288714at2"/>
<evidence type="ECO:0000313" key="2">
    <source>
        <dbReference type="EMBL" id="AXG77819.1"/>
    </source>
</evidence>
<organism evidence="2 3">
    <name type="scientific">Streptomyces paludis</name>
    <dbReference type="NCBI Taxonomy" id="2282738"/>
    <lineage>
        <taxon>Bacteria</taxon>
        <taxon>Bacillati</taxon>
        <taxon>Actinomycetota</taxon>
        <taxon>Actinomycetes</taxon>
        <taxon>Kitasatosporales</taxon>
        <taxon>Streptomycetaceae</taxon>
        <taxon>Streptomyces</taxon>
    </lineage>
</organism>
<keyword evidence="3" id="KW-1185">Reference proteome</keyword>
<reference evidence="3" key="1">
    <citation type="submission" date="2018-07" db="EMBL/GenBank/DDBJ databases">
        <authorList>
            <person name="Zhao J."/>
        </authorList>
    </citation>
    <scope>NUCLEOTIDE SEQUENCE [LARGE SCALE GENOMIC DNA]</scope>
    <source>
        <strain evidence="3">GSSD-12</strain>
    </source>
</reference>
<evidence type="ECO:0000256" key="1">
    <source>
        <dbReference type="SAM" id="MobiDB-lite"/>
    </source>
</evidence>
<dbReference type="KEGG" id="spad:DVK44_09045"/>
<gene>
    <name evidence="2" type="ORF">DVK44_09045</name>
</gene>
<dbReference type="RefSeq" id="WP_114659185.1">
    <property type="nucleotide sequence ID" value="NZ_CP031194.1"/>
</dbReference>
<accession>A0A345HM95</accession>
<name>A0A345HM95_9ACTN</name>
<evidence type="ECO:0000313" key="3">
    <source>
        <dbReference type="Proteomes" id="UP000253868"/>
    </source>
</evidence>